<dbReference type="GeneID" id="2893747"/>
<gene>
    <name evidence="3" type="ORF">KLLA0_E17447g</name>
</gene>
<evidence type="ECO:0000313" key="4">
    <source>
        <dbReference type="Proteomes" id="UP000000598"/>
    </source>
</evidence>
<keyword evidence="2" id="KW-1133">Transmembrane helix</keyword>
<dbReference type="PANTHER" id="PTHR28187">
    <property type="entry name" value="PROTEIN RCR1-RELATED"/>
    <property type="match status" value="1"/>
</dbReference>
<evidence type="ECO:0000313" key="3">
    <source>
        <dbReference type="EMBL" id="CAG99823.1"/>
    </source>
</evidence>
<evidence type="ECO:0000256" key="2">
    <source>
        <dbReference type="SAM" id="Phobius"/>
    </source>
</evidence>
<dbReference type="KEGG" id="kla:KLLA0_E17447g"/>
<dbReference type="InParanoid" id="Q6CMV3"/>
<feature type="region of interest" description="Disordered" evidence="1">
    <location>
        <begin position="170"/>
        <end position="212"/>
    </location>
</feature>
<organism evidence="3 4">
    <name type="scientific">Kluyveromyces lactis (strain ATCC 8585 / CBS 2359 / DSM 70799 / NBRC 1267 / NRRL Y-1140 / WM37)</name>
    <name type="common">Yeast</name>
    <name type="synonym">Candida sphaerica</name>
    <dbReference type="NCBI Taxonomy" id="284590"/>
    <lineage>
        <taxon>Eukaryota</taxon>
        <taxon>Fungi</taxon>
        <taxon>Dikarya</taxon>
        <taxon>Ascomycota</taxon>
        <taxon>Saccharomycotina</taxon>
        <taxon>Saccharomycetes</taxon>
        <taxon>Saccharomycetales</taxon>
        <taxon>Saccharomycetaceae</taxon>
        <taxon>Kluyveromyces</taxon>
    </lineage>
</organism>
<dbReference type="PaxDb" id="284590-Q6CMV3"/>
<dbReference type="FunCoup" id="Q6CMV3">
    <property type="interactions" value="56"/>
</dbReference>
<protein>
    <submittedName>
        <fullName evidence="3">KLLA0E17447p</fullName>
    </submittedName>
</protein>
<dbReference type="Proteomes" id="UP000000598">
    <property type="component" value="Chromosome E"/>
</dbReference>
<feature type="compositionally biased region" description="Polar residues" evidence="1">
    <location>
        <begin position="180"/>
        <end position="200"/>
    </location>
</feature>
<dbReference type="EMBL" id="CR382125">
    <property type="protein sequence ID" value="CAG99823.1"/>
    <property type="molecule type" value="Genomic_DNA"/>
</dbReference>
<proteinExistence type="predicted"/>
<keyword evidence="4" id="KW-1185">Reference proteome</keyword>
<dbReference type="GO" id="GO:0016192">
    <property type="term" value="P:vesicle-mediated transport"/>
    <property type="evidence" value="ECO:0007669"/>
    <property type="project" value="TreeGrafter"/>
</dbReference>
<name>Q6CMV3_KLULA</name>
<dbReference type="AlphaFoldDB" id="Q6CMV3"/>
<dbReference type="eggNOG" id="ENOG502S2K8">
    <property type="taxonomic scope" value="Eukaryota"/>
</dbReference>
<dbReference type="RefSeq" id="XP_454736.1">
    <property type="nucleotide sequence ID" value="XM_454736.1"/>
</dbReference>
<dbReference type="PANTHER" id="PTHR28187:SF1">
    <property type="entry name" value="PROTEIN RCR1-RELATED"/>
    <property type="match status" value="1"/>
</dbReference>
<dbReference type="Pfam" id="PF12273">
    <property type="entry name" value="RCR"/>
    <property type="match status" value="1"/>
</dbReference>
<feature type="transmembrane region" description="Helical" evidence="2">
    <location>
        <begin position="41"/>
        <end position="62"/>
    </location>
</feature>
<keyword evidence="2" id="KW-0812">Transmembrane</keyword>
<sequence length="212" mass="24006">MSTTTTSTPSSVVSAVQSATTTSADIDNNCWGLSCSSHWEWARWVIFVIFMFILLAFVITTIRINYIRRRNGQQPLRYVSWLTPPTYRQSEAVRNRSDVPLADYVPPYTEEANENDLGYYDRDGIFHVNSKADPPPPIDAYVLEHRNDRDTDMIDLEMQRTTATAQQLPAYNDVPESETVEASRQNPESAQQRRSSSVSTLIPEAPAATNLR</sequence>
<accession>Q6CMV3</accession>
<keyword evidence="2" id="KW-0472">Membrane</keyword>
<reference evidence="3 4" key="1">
    <citation type="journal article" date="2004" name="Nature">
        <title>Genome evolution in yeasts.</title>
        <authorList>
            <consortium name="Genolevures"/>
            <person name="Dujon B."/>
            <person name="Sherman D."/>
            <person name="Fischer G."/>
            <person name="Durrens P."/>
            <person name="Casaregola S."/>
            <person name="Lafontaine I."/>
            <person name="de Montigny J."/>
            <person name="Marck C."/>
            <person name="Neuveglise C."/>
            <person name="Talla E."/>
            <person name="Goffard N."/>
            <person name="Frangeul L."/>
            <person name="Aigle M."/>
            <person name="Anthouard V."/>
            <person name="Babour A."/>
            <person name="Barbe V."/>
            <person name="Barnay S."/>
            <person name="Blanchin S."/>
            <person name="Beckerich J.M."/>
            <person name="Beyne E."/>
            <person name="Bleykasten C."/>
            <person name="Boisrame A."/>
            <person name="Boyer J."/>
            <person name="Cattolico L."/>
            <person name="Confanioleri F."/>
            <person name="de Daruvar A."/>
            <person name="Despons L."/>
            <person name="Fabre E."/>
            <person name="Fairhead C."/>
            <person name="Ferry-Dumazet H."/>
            <person name="Groppi A."/>
            <person name="Hantraye F."/>
            <person name="Hennequin C."/>
            <person name="Jauniaux N."/>
            <person name="Joyet P."/>
            <person name="Kachouri R."/>
            <person name="Kerrest A."/>
            <person name="Koszul R."/>
            <person name="Lemaire M."/>
            <person name="Lesur I."/>
            <person name="Ma L."/>
            <person name="Muller H."/>
            <person name="Nicaud J.M."/>
            <person name="Nikolski M."/>
            <person name="Oztas S."/>
            <person name="Ozier-Kalogeropoulos O."/>
            <person name="Pellenz S."/>
            <person name="Potier S."/>
            <person name="Richard G.F."/>
            <person name="Straub M.L."/>
            <person name="Suleau A."/>
            <person name="Swennene D."/>
            <person name="Tekaia F."/>
            <person name="Wesolowski-Louvel M."/>
            <person name="Westhof E."/>
            <person name="Wirth B."/>
            <person name="Zeniou-Meyer M."/>
            <person name="Zivanovic I."/>
            <person name="Bolotin-Fukuhara M."/>
            <person name="Thierry A."/>
            <person name="Bouchier C."/>
            <person name="Caudron B."/>
            <person name="Scarpelli C."/>
            <person name="Gaillardin C."/>
            <person name="Weissenbach J."/>
            <person name="Wincker P."/>
            <person name="Souciet J.L."/>
        </authorList>
    </citation>
    <scope>NUCLEOTIDE SEQUENCE [LARGE SCALE GENOMIC DNA]</scope>
    <source>
        <strain evidence="4">ATCC 8585 / CBS 2359 / DSM 70799 / NBRC 1267 / NRRL Y-1140 / WM37</strain>
    </source>
</reference>
<dbReference type="HOGENOM" id="CLU_078289_1_1_1"/>
<dbReference type="InterPro" id="IPR020999">
    <property type="entry name" value="Chitin_synth_reg_RCR"/>
</dbReference>
<evidence type="ECO:0000256" key="1">
    <source>
        <dbReference type="SAM" id="MobiDB-lite"/>
    </source>
</evidence>